<keyword evidence="2" id="KW-1185">Reference proteome</keyword>
<organism evidence="1 2">
    <name type="scientific">Pseudonocardia nematodicida</name>
    <dbReference type="NCBI Taxonomy" id="1206997"/>
    <lineage>
        <taxon>Bacteria</taxon>
        <taxon>Bacillati</taxon>
        <taxon>Actinomycetota</taxon>
        <taxon>Actinomycetes</taxon>
        <taxon>Pseudonocardiales</taxon>
        <taxon>Pseudonocardiaceae</taxon>
        <taxon>Pseudonocardia</taxon>
    </lineage>
</organism>
<sequence length="184" mass="20425">MTGTLPTLWGVTPDETTRRYPCDELLPDPRATWFRGIDVAAPAPVVHRWLCQLRVAPYSYDLLDNLGRRSPRTLTPGVDELAPGQTVMTLFELVSFARAGHLTIRLRGGPGRRVLGDFVLTYDVRETAPGRSRLVVKVLLGGGGGPVARLRRKTLAWGDLLMMRKQLRTLRDLAERTPSDVDPG</sequence>
<dbReference type="Proteomes" id="UP001494902">
    <property type="component" value="Unassembled WGS sequence"/>
</dbReference>
<evidence type="ECO:0000313" key="2">
    <source>
        <dbReference type="Proteomes" id="UP001494902"/>
    </source>
</evidence>
<accession>A0ABV1KI97</accession>
<dbReference type="RefSeq" id="WP_349300699.1">
    <property type="nucleotide sequence ID" value="NZ_JBEDNQ010000011.1"/>
</dbReference>
<comment type="caution">
    <text evidence="1">The sequence shown here is derived from an EMBL/GenBank/DDBJ whole genome shotgun (WGS) entry which is preliminary data.</text>
</comment>
<reference evidence="1 2" key="1">
    <citation type="submission" date="2024-03" db="EMBL/GenBank/DDBJ databases">
        <title>Draft genome sequence of Pseudonocardia nematodicida JCM 31783.</title>
        <authorList>
            <person name="Butdee W."/>
            <person name="Duangmal K."/>
        </authorList>
    </citation>
    <scope>NUCLEOTIDE SEQUENCE [LARGE SCALE GENOMIC DNA]</scope>
    <source>
        <strain evidence="1 2">JCM 31783</strain>
    </source>
</reference>
<protein>
    <recommendedName>
        <fullName evidence="3">Polyketide cyclase / dehydrase and lipid transport</fullName>
    </recommendedName>
</protein>
<evidence type="ECO:0008006" key="3">
    <source>
        <dbReference type="Google" id="ProtNLM"/>
    </source>
</evidence>
<dbReference type="EMBL" id="JBEDNQ010000011">
    <property type="protein sequence ID" value="MEQ3553633.1"/>
    <property type="molecule type" value="Genomic_DNA"/>
</dbReference>
<name>A0ABV1KI97_9PSEU</name>
<evidence type="ECO:0000313" key="1">
    <source>
        <dbReference type="EMBL" id="MEQ3553633.1"/>
    </source>
</evidence>
<proteinExistence type="predicted"/>
<gene>
    <name evidence="1" type="ORF">WIS52_24440</name>
</gene>